<sequence length="311" mass="36737">MVFNEISLKQQVAKLPLTEQFSGFLKVCQELKHRNKDNDFYYTDELMTEEIANEYTIHDWLKDRNVPQKDKQFFRSLIQRGHRIETGDFLESELIVELENEGSISAKGALMAYEWDSYIVSLLSSELWEKEWMEGKYVSINDEEDEAVKVRNCGILDHVDQLITNERERQSLIISSGAELWEKREQLYPHLIFCKEVKRQLEEARVSIQIQTIMKRIQILEDYFATYEGVFDKNEVGFGCRTESESVKKDKELNEYRKFVTPYGKEEYFYWHISFPGNYPGRIHFLPDPEHRVGIVGYIGKHLPTSKFSTI</sequence>
<protein>
    <submittedName>
        <fullName evidence="1">Uncharacterized protein</fullName>
    </submittedName>
</protein>
<proteinExistence type="predicted"/>
<reference evidence="1 2" key="1">
    <citation type="submission" date="2019-01" db="EMBL/GenBank/DDBJ databases">
        <title>Blautia sp. nov. KGMB01111 isolated human feces.</title>
        <authorList>
            <person name="Park J.-E."/>
            <person name="Kim J.-S."/>
            <person name="Park S.-H."/>
        </authorList>
    </citation>
    <scope>NUCLEOTIDE SEQUENCE [LARGE SCALE GENOMIC DNA]</scope>
    <source>
        <strain evidence="1 2">KGMB01111</strain>
    </source>
</reference>
<keyword evidence="2" id="KW-1185">Reference proteome</keyword>
<comment type="caution">
    <text evidence="1">The sequence shown here is derived from an EMBL/GenBank/DDBJ whole genome shotgun (WGS) entry which is preliminary data.</text>
</comment>
<evidence type="ECO:0000313" key="2">
    <source>
        <dbReference type="Proteomes" id="UP000290106"/>
    </source>
</evidence>
<accession>A0A4Q1RK04</accession>
<name>A0A4Q1RK04_9FIRM</name>
<dbReference type="EMBL" id="SDKC01000001">
    <property type="protein sequence ID" value="RXS76073.1"/>
    <property type="molecule type" value="Genomic_DNA"/>
</dbReference>
<organism evidence="1 2">
    <name type="scientific">Blautia faecicola</name>
    <dbReference type="NCBI Taxonomy" id="2509240"/>
    <lineage>
        <taxon>Bacteria</taxon>
        <taxon>Bacillati</taxon>
        <taxon>Bacillota</taxon>
        <taxon>Clostridia</taxon>
        <taxon>Lachnospirales</taxon>
        <taxon>Lachnospiraceae</taxon>
        <taxon>Blautia</taxon>
    </lineage>
</organism>
<dbReference type="Proteomes" id="UP000290106">
    <property type="component" value="Unassembled WGS sequence"/>
</dbReference>
<dbReference type="OrthoDB" id="9811413at2"/>
<gene>
    <name evidence="1" type="ORF">ETP43_13270</name>
</gene>
<evidence type="ECO:0000313" key="1">
    <source>
        <dbReference type="EMBL" id="RXS76073.1"/>
    </source>
</evidence>
<dbReference type="AlphaFoldDB" id="A0A4Q1RK04"/>
<dbReference type="RefSeq" id="WP_118655927.1">
    <property type="nucleotide sequence ID" value="NZ_SDKC01000001.1"/>
</dbReference>